<organism evidence="3 4">
    <name type="scientific">Flaviflexus salsibiostraticola</name>
    <dbReference type="NCBI Taxonomy" id="1282737"/>
    <lineage>
        <taxon>Bacteria</taxon>
        <taxon>Bacillati</taxon>
        <taxon>Actinomycetota</taxon>
        <taxon>Actinomycetes</taxon>
        <taxon>Actinomycetales</taxon>
        <taxon>Actinomycetaceae</taxon>
        <taxon>Flaviflexus</taxon>
    </lineage>
</organism>
<dbReference type="GO" id="GO:0005975">
    <property type="term" value="P:carbohydrate metabolic process"/>
    <property type="evidence" value="ECO:0007669"/>
    <property type="project" value="InterPro"/>
</dbReference>
<gene>
    <name evidence="3" type="ORF">EJO69_07760</name>
</gene>
<sequence>MSTHLENYALLSDMRTAALVSDDGSIDWLCFPRFDSPAVFSAILGDESHGRWRLAPVGGEILSRQYRDGSFVLDTEWRTPTGRVLITEYMPTRGKMEDESDLIREAICLEGEVELEMDFRIRFNYGESIPWVERTEIDGRPAIYAVAGPGAVHLTGPLPDAHGETHQGRFAVGEGESLRWDLIWSLSYGPAPTRDDYERLLEHTLEYWRDWSEHIEADGPYADYITRSLLVLRALTDHATGGIVAAPTTSLPEEFGGMRNWDYRYTWLRDSALAIEALIAHGFTKGAMAWRLWLLRSLAGDVHSLRIMYGLAGERHLPEFELSHLPGYENSAPVRIGNGAADQFQGDVVGEVMVALDKMREAGIDEDERSWGLQTALLEYASANLDRLEHGIWEMRGELAEFTHSRAMMWAAFDRGIKAVEEYGFEGPIDEWRACRDRLAREIEEKGWNEDIKSYTQTYGSTEVDASLLQLPHVGYLDYDDPRMLSTVARIEQDLVDSEGFVKRYRTQAGKDGLEGDEYPFILCTFWLVEQYAMSGRRDDARTLMDKVIAVSSPLGLYSEEYSTEHKRLAGNYPQAFSHLGLIRAADAVSGRDPSSGDYTG</sequence>
<feature type="domain" description="Trehalase-like N-terminal" evidence="2">
    <location>
        <begin position="3"/>
        <end position="128"/>
    </location>
</feature>
<proteinExistence type="predicted"/>
<keyword evidence="4" id="KW-1185">Reference proteome</keyword>
<dbReference type="EMBL" id="CP034438">
    <property type="protein sequence ID" value="AZN30208.1"/>
    <property type="molecule type" value="Genomic_DNA"/>
</dbReference>
<dbReference type="InterPro" id="IPR012341">
    <property type="entry name" value="6hp_glycosidase-like_sf"/>
</dbReference>
<evidence type="ECO:0000313" key="4">
    <source>
        <dbReference type="Proteomes" id="UP000270021"/>
    </source>
</evidence>
<dbReference type="KEGG" id="fsl:EJO69_07760"/>
<dbReference type="Pfam" id="PF19291">
    <property type="entry name" value="TREH_N"/>
    <property type="match status" value="1"/>
</dbReference>
<evidence type="ECO:0000313" key="3">
    <source>
        <dbReference type="EMBL" id="AZN30208.1"/>
    </source>
</evidence>
<dbReference type="RefSeq" id="WP_126040751.1">
    <property type="nucleotide sequence ID" value="NZ_CP034438.1"/>
</dbReference>
<dbReference type="InterPro" id="IPR045582">
    <property type="entry name" value="Trehalase-like_N"/>
</dbReference>
<reference evidence="3 4" key="1">
    <citation type="submission" date="2018-12" db="EMBL/GenBank/DDBJ databases">
        <title>Complete genome sequence of Flaviflexus salsibiostraticola KCTC 33148.</title>
        <authorList>
            <person name="Bae J.-W."/>
        </authorList>
    </citation>
    <scope>NUCLEOTIDE SEQUENCE [LARGE SCALE GENOMIC DNA]</scope>
    <source>
        <strain evidence="3 4">KCTC 33148</strain>
    </source>
</reference>
<dbReference type="Pfam" id="PF00723">
    <property type="entry name" value="Glyco_hydro_15"/>
    <property type="match status" value="1"/>
</dbReference>
<dbReference type="PANTHER" id="PTHR31616:SF0">
    <property type="entry name" value="GLUCAN 1,4-ALPHA-GLUCOSIDASE"/>
    <property type="match status" value="1"/>
</dbReference>
<dbReference type="InterPro" id="IPR011613">
    <property type="entry name" value="GH15-like"/>
</dbReference>
<feature type="domain" description="GH15-like" evidence="1">
    <location>
        <begin position="219"/>
        <end position="586"/>
    </location>
</feature>
<keyword evidence="3" id="KW-0378">Hydrolase</keyword>
<dbReference type="AlphaFoldDB" id="A0A3Q8WTX7"/>
<accession>A0A3Q8WTX7</accession>
<dbReference type="OrthoDB" id="3902805at2"/>
<evidence type="ECO:0000259" key="1">
    <source>
        <dbReference type="Pfam" id="PF00723"/>
    </source>
</evidence>
<protein>
    <submittedName>
        <fullName evidence="3">Glycoside hydrolase family 15 protein</fullName>
    </submittedName>
</protein>
<name>A0A3Q8WTX7_9ACTO</name>
<dbReference type="Proteomes" id="UP000270021">
    <property type="component" value="Chromosome"/>
</dbReference>
<dbReference type="SUPFAM" id="SSF48208">
    <property type="entry name" value="Six-hairpin glycosidases"/>
    <property type="match status" value="1"/>
</dbReference>
<evidence type="ECO:0000259" key="2">
    <source>
        <dbReference type="Pfam" id="PF19291"/>
    </source>
</evidence>
<dbReference type="Gene3D" id="1.50.10.10">
    <property type="match status" value="1"/>
</dbReference>
<dbReference type="PANTHER" id="PTHR31616">
    <property type="entry name" value="TREHALASE"/>
    <property type="match status" value="1"/>
</dbReference>
<dbReference type="InterPro" id="IPR008928">
    <property type="entry name" value="6-hairpin_glycosidase_sf"/>
</dbReference>
<dbReference type="GO" id="GO:0004553">
    <property type="term" value="F:hydrolase activity, hydrolyzing O-glycosyl compounds"/>
    <property type="evidence" value="ECO:0007669"/>
    <property type="project" value="TreeGrafter"/>
</dbReference>